<protein>
    <submittedName>
        <fullName evidence="2">NAD(P)H-binding protein</fullName>
    </submittedName>
</protein>
<feature type="domain" description="NAD(P)-binding" evidence="1">
    <location>
        <begin position="12"/>
        <end position="141"/>
    </location>
</feature>
<gene>
    <name evidence="2" type="ORF">RQP53_06590</name>
</gene>
<dbReference type="Proteomes" id="UP001246372">
    <property type="component" value="Unassembled WGS sequence"/>
</dbReference>
<evidence type="ECO:0000313" key="3">
    <source>
        <dbReference type="Proteomes" id="UP001246372"/>
    </source>
</evidence>
<dbReference type="Gene3D" id="3.40.50.720">
    <property type="entry name" value="NAD(P)-binding Rossmann-like Domain"/>
    <property type="match status" value="1"/>
</dbReference>
<reference evidence="2" key="1">
    <citation type="submission" date="2023-09" db="EMBL/GenBank/DDBJ databases">
        <title>Paucibacter sp. APW11 Genome sequencing and assembly.</title>
        <authorList>
            <person name="Kim I."/>
        </authorList>
    </citation>
    <scope>NUCLEOTIDE SEQUENCE</scope>
    <source>
        <strain evidence="2">APW11</strain>
    </source>
</reference>
<name>A0ABU3P9G6_9BURK</name>
<organism evidence="2 3">
    <name type="scientific">Roseateles aquae</name>
    <dbReference type="NCBI Taxonomy" id="3077235"/>
    <lineage>
        <taxon>Bacteria</taxon>
        <taxon>Pseudomonadati</taxon>
        <taxon>Pseudomonadota</taxon>
        <taxon>Betaproteobacteria</taxon>
        <taxon>Burkholderiales</taxon>
        <taxon>Sphaerotilaceae</taxon>
        <taxon>Roseateles</taxon>
    </lineage>
</organism>
<accession>A0ABU3P9G6</accession>
<dbReference type="InterPro" id="IPR016040">
    <property type="entry name" value="NAD(P)-bd_dom"/>
</dbReference>
<dbReference type="SUPFAM" id="SSF51735">
    <property type="entry name" value="NAD(P)-binding Rossmann-fold domains"/>
    <property type="match status" value="1"/>
</dbReference>
<evidence type="ECO:0000259" key="1">
    <source>
        <dbReference type="Pfam" id="PF13460"/>
    </source>
</evidence>
<evidence type="ECO:0000313" key="2">
    <source>
        <dbReference type="EMBL" id="MDT8998932.1"/>
    </source>
</evidence>
<sequence length="223" mass="23707">MSHLQHPVWVAGASGLIGRALLTELARQPVQVHALLRRAQDLTPGLHLQLHLIDHQRADLGGGLPAPEAVFIALGTTIAQAGSEAAFRAVDLDAVVNVARAARVMGARRCAVVSALGADTGSAVFYNRVKGEMEEALRSLHFAHLLIARPSLLLGDRTQLDQPGRSGERWAQRLSGPLGGLIPKRWRPIAAERVARAMVLALAQSGPAVHVLESAQLQDLGTS</sequence>
<proteinExistence type="predicted"/>
<dbReference type="EMBL" id="JAVXZY010000002">
    <property type="protein sequence ID" value="MDT8998932.1"/>
    <property type="molecule type" value="Genomic_DNA"/>
</dbReference>
<dbReference type="RefSeq" id="WP_315649426.1">
    <property type="nucleotide sequence ID" value="NZ_JAVXZY010000002.1"/>
</dbReference>
<dbReference type="Pfam" id="PF13460">
    <property type="entry name" value="NAD_binding_10"/>
    <property type="match status" value="1"/>
</dbReference>
<keyword evidence="3" id="KW-1185">Reference proteome</keyword>
<dbReference type="PANTHER" id="PTHR14097">
    <property type="entry name" value="OXIDOREDUCTASE HTATIP2"/>
    <property type="match status" value="1"/>
</dbReference>
<comment type="caution">
    <text evidence="2">The sequence shown here is derived from an EMBL/GenBank/DDBJ whole genome shotgun (WGS) entry which is preliminary data.</text>
</comment>
<dbReference type="PANTHER" id="PTHR14097:SF7">
    <property type="entry name" value="OXIDOREDUCTASE HTATIP2"/>
    <property type="match status" value="1"/>
</dbReference>
<dbReference type="InterPro" id="IPR036291">
    <property type="entry name" value="NAD(P)-bd_dom_sf"/>
</dbReference>